<dbReference type="PANTHER" id="PTHR15020">
    <property type="entry name" value="FLAVIN REDUCTASE-RELATED"/>
    <property type="match status" value="1"/>
</dbReference>
<gene>
    <name evidence="3" type="ORF">QBC36DRAFT_388280</name>
</gene>
<dbReference type="AlphaFoldDB" id="A0AAN7A608"/>
<dbReference type="Gene3D" id="3.40.50.720">
    <property type="entry name" value="NAD(P)-binding Rossmann-like Domain"/>
    <property type="match status" value="1"/>
</dbReference>
<dbReference type="SUPFAM" id="SSF51735">
    <property type="entry name" value="NAD(P)-binding Rossmann-fold domains"/>
    <property type="match status" value="1"/>
</dbReference>
<evidence type="ECO:0000313" key="4">
    <source>
        <dbReference type="Proteomes" id="UP001302321"/>
    </source>
</evidence>
<dbReference type="Pfam" id="PF13460">
    <property type="entry name" value="NAD_binding_10"/>
    <property type="match status" value="1"/>
</dbReference>
<evidence type="ECO:0000313" key="3">
    <source>
        <dbReference type="EMBL" id="KAK4175388.1"/>
    </source>
</evidence>
<dbReference type="InterPro" id="IPR016040">
    <property type="entry name" value="NAD(P)-bd_dom"/>
</dbReference>
<name>A0AAN7A608_9PEZI</name>
<protein>
    <recommendedName>
        <fullName evidence="2">NAD(P)-binding domain-containing protein</fullName>
    </recommendedName>
</protein>
<organism evidence="3 4">
    <name type="scientific">Triangularia setosa</name>
    <dbReference type="NCBI Taxonomy" id="2587417"/>
    <lineage>
        <taxon>Eukaryota</taxon>
        <taxon>Fungi</taxon>
        <taxon>Dikarya</taxon>
        <taxon>Ascomycota</taxon>
        <taxon>Pezizomycotina</taxon>
        <taxon>Sordariomycetes</taxon>
        <taxon>Sordariomycetidae</taxon>
        <taxon>Sordariales</taxon>
        <taxon>Podosporaceae</taxon>
        <taxon>Triangularia</taxon>
    </lineage>
</organism>
<comment type="similarity">
    <text evidence="1">Belongs to the avfA family.</text>
</comment>
<comment type="caution">
    <text evidence="3">The sequence shown here is derived from an EMBL/GenBank/DDBJ whole genome shotgun (WGS) entry which is preliminary data.</text>
</comment>
<proteinExistence type="inferred from homology"/>
<reference evidence="3" key="1">
    <citation type="journal article" date="2023" name="Mol. Phylogenet. Evol.">
        <title>Genome-scale phylogeny and comparative genomics of the fungal order Sordariales.</title>
        <authorList>
            <person name="Hensen N."/>
            <person name="Bonometti L."/>
            <person name="Westerberg I."/>
            <person name="Brannstrom I.O."/>
            <person name="Guillou S."/>
            <person name="Cros-Aarteil S."/>
            <person name="Calhoun S."/>
            <person name="Haridas S."/>
            <person name="Kuo A."/>
            <person name="Mondo S."/>
            <person name="Pangilinan J."/>
            <person name="Riley R."/>
            <person name="LaButti K."/>
            <person name="Andreopoulos B."/>
            <person name="Lipzen A."/>
            <person name="Chen C."/>
            <person name="Yan M."/>
            <person name="Daum C."/>
            <person name="Ng V."/>
            <person name="Clum A."/>
            <person name="Steindorff A."/>
            <person name="Ohm R.A."/>
            <person name="Martin F."/>
            <person name="Silar P."/>
            <person name="Natvig D.O."/>
            <person name="Lalanne C."/>
            <person name="Gautier V."/>
            <person name="Ament-Velasquez S.L."/>
            <person name="Kruys A."/>
            <person name="Hutchinson M.I."/>
            <person name="Powell A.J."/>
            <person name="Barry K."/>
            <person name="Miller A.N."/>
            <person name="Grigoriev I.V."/>
            <person name="Debuchy R."/>
            <person name="Gladieux P."/>
            <person name="Hiltunen Thoren M."/>
            <person name="Johannesson H."/>
        </authorList>
    </citation>
    <scope>NUCLEOTIDE SEQUENCE</scope>
    <source>
        <strain evidence="3">CBS 892.96</strain>
    </source>
</reference>
<sequence length="265" mass="29184">MPSYAVLGATGNTGKALMQVLLQSPVNQVNAYCRSKEKLNRVCPETANNKQVKVFEGHLDDVSLIADCIRGTWAVFLAVAIVDNMPGCTVARDTASIVISALDRIRHEADQHNSHPRLPKLIQLSSASLEKSFCGDVPAFVHWILSTAVSHLYKDLAEAEKFLRAQQSWVTSIFVKPGGLVHDRQSGHEISTETAKTPLSFLDLAAGMVEIAGSEGGKYDMRSVSVLPTSDKVAFPWDGIYFALTGLLYHYMPWTYRYLGEYPLP</sequence>
<dbReference type="InterPro" id="IPR036291">
    <property type="entry name" value="NAD(P)-bd_dom_sf"/>
</dbReference>
<evidence type="ECO:0000256" key="1">
    <source>
        <dbReference type="ARBA" id="ARBA00038376"/>
    </source>
</evidence>
<dbReference type="EMBL" id="MU866237">
    <property type="protein sequence ID" value="KAK4175388.1"/>
    <property type="molecule type" value="Genomic_DNA"/>
</dbReference>
<keyword evidence="4" id="KW-1185">Reference proteome</keyword>
<feature type="domain" description="NAD(P)-binding" evidence="2">
    <location>
        <begin position="8"/>
        <end position="211"/>
    </location>
</feature>
<dbReference type="Proteomes" id="UP001302321">
    <property type="component" value="Unassembled WGS sequence"/>
</dbReference>
<accession>A0AAN7A608</accession>
<dbReference type="PANTHER" id="PTHR15020:SF50">
    <property type="entry name" value="UPF0659 PROTEIN YMR090W"/>
    <property type="match status" value="1"/>
</dbReference>
<evidence type="ECO:0000259" key="2">
    <source>
        <dbReference type="Pfam" id="PF13460"/>
    </source>
</evidence>
<reference evidence="3" key="2">
    <citation type="submission" date="2023-05" db="EMBL/GenBank/DDBJ databases">
        <authorList>
            <consortium name="Lawrence Berkeley National Laboratory"/>
            <person name="Steindorff A."/>
            <person name="Hensen N."/>
            <person name="Bonometti L."/>
            <person name="Westerberg I."/>
            <person name="Brannstrom I.O."/>
            <person name="Guillou S."/>
            <person name="Cros-Aarteil S."/>
            <person name="Calhoun S."/>
            <person name="Haridas S."/>
            <person name="Kuo A."/>
            <person name="Mondo S."/>
            <person name="Pangilinan J."/>
            <person name="Riley R."/>
            <person name="Labutti K."/>
            <person name="Andreopoulos B."/>
            <person name="Lipzen A."/>
            <person name="Chen C."/>
            <person name="Yanf M."/>
            <person name="Daum C."/>
            <person name="Ng V."/>
            <person name="Clum A."/>
            <person name="Ohm R."/>
            <person name="Martin F."/>
            <person name="Silar P."/>
            <person name="Natvig D."/>
            <person name="Lalanne C."/>
            <person name="Gautier V."/>
            <person name="Ament-Velasquez S.L."/>
            <person name="Kruys A."/>
            <person name="Hutchinson M.I."/>
            <person name="Powell A.J."/>
            <person name="Barry K."/>
            <person name="Miller A.N."/>
            <person name="Grigoriev I.V."/>
            <person name="Debuchy R."/>
            <person name="Gladieux P."/>
            <person name="Thoren M.H."/>
            <person name="Johannesson H."/>
        </authorList>
    </citation>
    <scope>NUCLEOTIDE SEQUENCE</scope>
    <source>
        <strain evidence="3">CBS 892.96</strain>
    </source>
</reference>